<dbReference type="PANTHER" id="PTHR10615:SF217">
    <property type="entry name" value="HISTONE ACETYLTRANSFERASE"/>
    <property type="match status" value="1"/>
</dbReference>
<organism evidence="13 14">
    <name type="scientific">Teladorsagia circumcincta</name>
    <name type="common">Brown stomach worm</name>
    <name type="synonym">Ostertagia circumcincta</name>
    <dbReference type="NCBI Taxonomy" id="45464"/>
    <lineage>
        <taxon>Eukaryota</taxon>
        <taxon>Metazoa</taxon>
        <taxon>Ecdysozoa</taxon>
        <taxon>Nematoda</taxon>
        <taxon>Chromadorea</taxon>
        <taxon>Rhabditida</taxon>
        <taxon>Rhabditina</taxon>
        <taxon>Rhabditomorpha</taxon>
        <taxon>Strongyloidea</taxon>
        <taxon>Trichostrongylidae</taxon>
        <taxon>Teladorsagia</taxon>
    </lineage>
</organism>
<evidence type="ECO:0000256" key="10">
    <source>
        <dbReference type="ARBA" id="ARBA00023242"/>
    </source>
</evidence>
<dbReference type="InterPro" id="IPR016181">
    <property type="entry name" value="Acyl_CoA_acyltransferase"/>
</dbReference>
<evidence type="ECO:0000256" key="3">
    <source>
        <dbReference type="ARBA" id="ARBA00013184"/>
    </source>
</evidence>
<evidence type="ECO:0000256" key="1">
    <source>
        <dbReference type="ARBA" id="ARBA00004123"/>
    </source>
</evidence>
<feature type="compositionally biased region" description="Basic and acidic residues" evidence="11">
    <location>
        <begin position="453"/>
        <end position="463"/>
    </location>
</feature>
<protein>
    <recommendedName>
        <fullName evidence="3">histone acetyltransferase</fullName>
        <ecNumber evidence="3">2.3.1.48</ecNumber>
    </recommendedName>
</protein>
<dbReference type="GO" id="GO:0010484">
    <property type="term" value="F:histone H3 acetyltransferase activity"/>
    <property type="evidence" value="ECO:0007669"/>
    <property type="project" value="TreeGrafter"/>
</dbReference>
<gene>
    <name evidence="13" type="ORF">TELCIR_05957</name>
</gene>
<evidence type="ECO:0000256" key="9">
    <source>
        <dbReference type="ARBA" id="ARBA00022990"/>
    </source>
</evidence>
<dbReference type="GO" id="GO:0070776">
    <property type="term" value="C:MOZ/MORF histone acetyltransferase complex"/>
    <property type="evidence" value="ECO:0007669"/>
    <property type="project" value="TreeGrafter"/>
</dbReference>
<evidence type="ECO:0000256" key="11">
    <source>
        <dbReference type="SAM" id="MobiDB-lite"/>
    </source>
</evidence>
<dbReference type="OrthoDB" id="787137at2759"/>
<keyword evidence="6" id="KW-0863">Zinc-finger</keyword>
<keyword evidence="7" id="KW-0862">Zinc</keyword>
<dbReference type="Gene3D" id="3.30.60.60">
    <property type="entry name" value="N-acetyl transferase-like"/>
    <property type="match status" value="1"/>
</dbReference>
<dbReference type="InterPro" id="IPR002717">
    <property type="entry name" value="HAT_MYST-type"/>
</dbReference>
<dbReference type="PANTHER" id="PTHR10615">
    <property type="entry name" value="HISTONE ACETYLTRANSFERASE"/>
    <property type="match status" value="1"/>
</dbReference>
<feature type="compositionally biased region" description="Basic and acidic residues" evidence="11">
    <location>
        <begin position="728"/>
        <end position="738"/>
    </location>
</feature>
<dbReference type="GO" id="GO:0006357">
    <property type="term" value="P:regulation of transcription by RNA polymerase II"/>
    <property type="evidence" value="ECO:0007669"/>
    <property type="project" value="TreeGrafter"/>
</dbReference>
<dbReference type="Proteomes" id="UP000230423">
    <property type="component" value="Unassembled WGS sequence"/>
</dbReference>
<evidence type="ECO:0000256" key="6">
    <source>
        <dbReference type="ARBA" id="ARBA00022771"/>
    </source>
</evidence>
<dbReference type="PROSITE" id="PS51726">
    <property type="entry name" value="MYST_HAT"/>
    <property type="match status" value="1"/>
</dbReference>
<feature type="compositionally biased region" description="Acidic residues" evidence="11">
    <location>
        <begin position="440"/>
        <end position="452"/>
    </location>
</feature>
<evidence type="ECO:0000256" key="8">
    <source>
        <dbReference type="ARBA" id="ARBA00022853"/>
    </source>
</evidence>
<feature type="region of interest" description="Disordered" evidence="11">
    <location>
        <begin position="950"/>
        <end position="976"/>
    </location>
</feature>
<evidence type="ECO:0000256" key="5">
    <source>
        <dbReference type="ARBA" id="ARBA00022723"/>
    </source>
</evidence>
<dbReference type="InterPro" id="IPR040706">
    <property type="entry name" value="Zf-MYST"/>
</dbReference>
<keyword evidence="9" id="KW-0007">Acetylation</keyword>
<name>A0A2G9UPB9_TELCI</name>
<feature type="region of interest" description="Disordered" evidence="11">
    <location>
        <begin position="615"/>
        <end position="828"/>
    </location>
</feature>
<comment type="similarity">
    <text evidence="2">Belongs to the MYST (SAS/MOZ) family.</text>
</comment>
<dbReference type="FunFam" id="3.30.60.60:FF:000001">
    <property type="entry name" value="Histone acetyltransferase"/>
    <property type="match status" value="1"/>
</dbReference>
<evidence type="ECO:0000313" key="13">
    <source>
        <dbReference type="EMBL" id="PIO72124.1"/>
    </source>
</evidence>
<comment type="subcellular location">
    <subcellularLocation>
        <location evidence="1">Nucleus</location>
    </subcellularLocation>
</comment>
<reference evidence="13 14" key="1">
    <citation type="submission" date="2015-09" db="EMBL/GenBank/DDBJ databases">
        <title>Draft genome of the parasitic nematode Teladorsagia circumcincta isolate WARC Sus (inbred).</title>
        <authorList>
            <person name="Mitreva M."/>
        </authorList>
    </citation>
    <scope>NUCLEOTIDE SEQUENCE [LARGE SCALE GENOMIC DNA]</scope>
    <source>
        <strain evidence="13 14">S</strain>
    </source>
</reference>
<keyword evidence="4" id="KW-0808">Transferase</keyword>
<feature type="compositionally biased region" description="Low complexity" evidence="11">
    <location>
        <begin position="412"/>
        <end position="424"/>
    </location>
</feature>
<evidence type="ECO:0000256" key="4">
    <source>
        <dbReference type="ARBA" id="ARBA00022679"/>
    </source>
</evidence>
<dbReference type="Gene3D" id="3.40.630.30">
    <property type="match status" value="1"/>
</dbReference>
<evidence type="ECO:0000259" key="12">
    <source>
        <dbReference type="PROSITE" id="PS51726"/>
    </source>
</evidence>
<dbReference type="Pfam" id="PF01853">
    <property type="entry name" value="MOZ_SAS"/>
    <property type="match status" value="1"/>
</dbReference>
<feature type="compositionally biased region" description="Basic residues" evidence="11">
    <location>
        <begin position="543"/>
        <end position="554"/>
    </location>
</feature>
<dbReference type="SUPFAM" id="SSF55729">
    <property type="entry name" value="Acyl-CoA N-acyltransferases (Nat)"/>
    <property type="match status" value="1"/>
</dbReference>
<feature type="compositionally biased region" description="Low complexity" evidence="11">
    <location>
        <begin position="707"/>
        <end position="717"/>
    </location>
</feature>
<evidence type="ECO:0000313" key="14">
    <source>
        <dbReference type="Proteomes" id="UP000230423"/>
    </source>
</evidence>
<dbReference type="InterPro" id="IPR050603">
    <property type="entry name" value="MYST_HAT"/>
</dbReference>
<dbReference type="FunFam" id="3.40.630.30:FF:000001">
    <property type="entry name" value="Histone acetyltransferase"/>
    <property type="match status" value="1"/>
</dbReference>
<evidence type="ECO:0000256" key="7">
    <source>
        <dbReference type="ARBA" id="ARBA00022833"/>
    </source>
</evidence>
<keyword evidence="5" id="KW-0479">Metal-binding</keyword>
<feature type="compositionally biased region" description="Polar residues" evidence="11">
    <location>
        <begin position="425"/>
        <end position="437"/>
    </location>
</feature>
<feature type="compositionally biased region" description="Low complexity" evidence="11">
    <location>
        <begin position="950"/>
        <end position="961"/>
    </location>
</feature>
<feature type="region of interest" description="Disordered" evidence="11">
    <location>
        <begin position="403"/>
        <end position="581"/>
    </location>
</feature>
<sequence>MNALVVTIRRFTAAAVFAAATEKNRFLGRASMAAAVASSRMRNKRKAVKNGHTARNDDVLACTASPSGEKENYQSVDKEGKIRITEQAQRMFDAVKSRAQESIDKAIREIASTTMKEPTDEPRWPLAIRLGSYEISTWYSAPYPQEYAHVPILHICEFCLKYMKTDAILAQHMKKCEWRHPPGNEIYRNNNVSVFEVDGNISRIYCQNLCLIAKLFLDHKTLYYDVEPFLFYVVTKNDEYGFHLVGYFSKEKYSQQKFNLSCIVTLPCYQKQGFGRFLIDFNLAKGTGIAVHDIVEVFDALRWFQKQNGSVGLVFNWTMIDAHWKKAKADKTRIWLNEAALKWSPSVYTPSKDFAIRSPIVTPSSPNQNSVITSTPSGVSLAAVGSTIKKGAAPLRSCRKATASRRLKLDGSTPSTAAAPTTNAVTQSGRRQLNKVVTTTEEETSSSSEEEDPKTRRGCRVETSKTTGPAARKKAPSSVSTSNGRKAVSGASGGLSRRGKTVFEDDESGTNTPLSSSGSETDDLDVSFHIGKKPQKGKVPPTQRKKKPAPRKPPIKSPGKVFPGNYGQRSPPKAAAVTASPLPSAARDAVFSTAPHCDSPTTSVGTAATVPMRLGDTATRCSPGGGRTLQDVEADEEVAAIVATPPPTDRPRLEVLSTPPVVRSGAGSQAGVRAERHRPKDGKSTTASSAETSEHSDVDHSHAPTESSRSASSCSSRGPVGVDSPRPLGDRIPVHEEAVNMGGVPDDDDGYSRCAPSEESDHPPQLQAEAAIVAVSGGGGSSDEAPPRLHHGAPPPIGSTPIGDAPPLHEDYNTDDDDAPPQLSPANIEPVVVPPVPEMTEEEVNPAKQKLAMDRPPKAPAMLDKVNDDEQEGIFTTVLPVQSLPSMEQCSSVPAQQQVTTPLQQYPGSLKQTTPGSVPSCQMQNQHTPEMQQQTFMSPVMQNMCAQPSSVSSVHSTHNSSLEMASGAGPSSQAPYASLAPLSEDQLRVSEVRHSRRRSSRNRLCRKCECELRLILRLSRHQQQQQQQMAAMHSMSFSTNPYASMTTAAHPQPYSAYPAAYPTHFDPTAAGFAGANPYWQTGYPHYAAAKGPAMGSMMPTNPAAFPYPYPNGMAPVNGRSQSAAGAWPRYPQGMAPFGGAAGNPAAFPGARRTLGGKDECSLGMVFEAGRGVLDCCSG</sequence>
<keyword evidence="8" id="KW-0156">Chromatin regulator</keyword>
<dbReference type="GO" id="GO:0008270">
    <property type="term" value="F:zinc ion binding"/>
    <property type="evidence" value="ECO:0007669"/>
    <property type="project" value="UniProtKB-KW"/>
</dbReference>
<feature type="compositionally biased region" description="Polar residues" evidence="11">
    <location>
        <begin position="509"/>
        <end position="519"/>
    </location>
</feature>
<dbReference type="EC" id="2.3.1.48" evidence="3"/>
<dbReference type="GO" id="GO:0005634">
    <property type="term" value="C:nucleus"/>
    <property type="evidence" value="ECO:0007669"/>
    <property type="project" value="UniProtKB-SubCell"/>
</dbReference>
<dbReference type="EMBL" id="KZ345763">
    <property type="protein sequence ID" value="PIO72124.1"/>
    <property type="molecule type" value="Genomic_DNA"/>
</dbReference>
<keyword evidence="14" id="KW-1185">Reference proteome</keyword>
<feature type="domain" description="MYST-type HAT" evidence="12">
    <location>
        <begin position="120"/>
        <end position="363"/>
    </location>
</feature>
<evidence type="ECO:0000256" key="2">
    <source>
        <dbReference type="ARBA" id="ARBA00010107"/>
    </source>
</evidence>
<proteinExistence type="inferred from homology"/>
<dbReference type="GO" id="GO:0003712">
    <property type="term" value="F:transcription coregulator activity"/>
    <property type="evidence" value="ECO:0007669"/>
    <property type="project" value="TreeGrafter"/>
</dbReference>
<keyword evidence="10" id="KW-0539">Nucleus</keyword>
<dbReference type="GO" id="GO:0040029">
    <property type="term" value="P:epigenetic regulation of gene expression"/>
    <property type="evidence" value="ECO:0007669"/>
    <property type="project" value="UniProtKB-ARBA"/>
</dbReference>
<dbReference type="GO" id="GO:0003682">
    <property type="term" value="F:chromatin binding"/>
    <property type="evidence" value="ECO:0007669"/>
    <property type="project" value="TreeGrafter"/>
</dbReference>
<accession>A0A2G9UPB9</accession>
<feature type="compositionally biased region" description="Basic and acidic residues" evidence="11">
    <location>
        <begin position="692"/>
        <end position="703"/>
    </location>
</feature>
<dbReference type="Pfam" id="PF17772">
    <property type="entry name" value="zf-MYST"/>
    <property type="match status" value="1"/>
</dbReference>
<dbReference type="AlphaFoldDB" id="A0A2G9UPB9"/>